<comment type="similarity">
    <text evidence="7">Belongs to the binding-protein-dependent transport system permease family.</text>
</comment>
<evidence type="ECO:0000256" key="2">
    <source>
        <dbReference type="ARBA" id="ARBA00022448"/>
    </source>
</evidence>
<evidence type="ECO:0000313" key="10">
    <source>
        <dbReference type="EMBL" id="CAA9578479.1"/>
    </source>
</evidence>
<dbReference type="InterPro" id="IPR035906">
    <property type="entry name" value="MetI-like_sf"/>
</dbReference>
<keyword evidence="6 7" id="KW-0472">Membrane</keyword>
<keyword evidence="4 7" id="KW-0812">Transmembrane</keyword>
<evidence type="ECO:0000256" key="4">
    <source>
        <dbReference type="ARBA" id="ARBA00022692"/>
    </source>
</evidence>
<evidence type="ECO:0000256" key="3">
    <source>
        <dbReference type="ARBA" id="ARBA00022475"/>
    </source>
</evidence>
<dbReference type="GO" id="GO:0005886">
    <property type="term" value="C:plasma membrane"/>
    <property type="evidence" value="ECO:0007669"/>
    <property type="project" value="UniProtKB-SubCell"/>
</dbReference>
<dbReference type="PROSITE" id="PS50928">
    <property type="entry name" value="ABC_TM1"/>
    <property type="match status" value="1"/>
</dbReference>
<dbReference type="PANTHER" id="PTHR43386:SF25">
    <property type="entry name" value="PEPTIDE ABC TRANSPORTER PERMEASE PROTEIN"/>
    <property type="match status" value="1"/>
</dbReference>
<dbReference type="Pfam" id="PF12911">
    <property type="entry name" value="OppC_N"/>
    <property type="match status" value="1"/>
</dbReference>
<dbReference type="Gene3D" id="1.10.3720.10">
    <property type="entry name" value="MetI-like"/>
    <property type="match status" value="1"/>
</dbReference>
<evidence type="ECO:0000259" key="9">
    <source>
        <dbReference type="PROSITE" id="PS50928"/>
    </source>
</evidence>
<keyword evidence="5 7" id="KW-1133">Transmembrane helix</keyword>
<dbReference type="InterPro" id="IPR050366">
    <property type="entry name" value="BP-dependent_transpt_permease"/>
</dbReference>
<feature type="region of interest" description="Disordered" evidence="8">
    <location>
        <begin position="1"/>
        <end position="26"/>
    </location>
</feature>
<evidence type="ECO:0000256" key="1">
    <source>
        <dbReference type="ARBA" id="ARBA00004651"/>
    </source>
</evidence>
<proteinExistence type="inferred from homology"/>
<dbReference type="PANTHER" id="PTHR43386">
    <property type="entry name" value="OLIGOPEPTIDE TRANSPORT SYSTEM PERMEASE PROTEIN APPC"/>
    <property type="match status" value="1"/>
</dbReference>
<reference evidence="10" key="1">
    <citation type="submission" date="2020-02" db="EMBL/GenBank/DDBJ databases">
        <authorList>
            <person name="Meier V. D."/>
        </authorList>
    </citation>
    <scope>NUCLEOTIDE SEQUENCE</scope>
    <source>
        <strain evidence="10">AVDCRST_MAG59</strain>
    </source>
</reference>
<feature type="transmembrane region" description="Helical" evidence="7">
    <location>
        <begin position="106"/>
        <end position="134"/>
    </location>
</feature>
<dbReference type="Pfam" id="PF00528">
    <property type="entry name" value="BPD_transp_1"/>
    <property type="match status" value="1"/>
</dbReference>
<dbReference type="AlphaFoldDB" id="A0A6J4VK09"/>
<evidence type="ECO:0000256" key="6">
    <source>
        <dbReference type="ARBA" id="ARBA00023136"/>
    </source>
</evidence>
<gene>
    <name evidence="10" type="ORF">AVDCRST_MAG59-4372</name>
</gene>
<evidence type="ECO:0000256" key="8">
    <source>
        <dbReference type="SAM" id="MobiDB-lite"/>
    </source>
</evidence>
<sequence>MMAQAEAAIPAAPTAPLPTEPAGGPQLVSQRQRALRSFAKNRTAVVGLVLILLILLVAVAAPLVAPYDPIDQSVQERLDPPSAAHPLGLDDRGRDILSRVIYGTRIALQVGVFSVLLGGALGTAIGIVAGYVGGKVESALMRLTDVLLAFPDLITGLLVLAVLGPGLWKMIIAIGLTIAPRFARIAYGPTLALKNKEFVEAARSVGVGSGSILRRHILPNVAGDLLVFASLWTASAIRLEASLSFIGLGVPLPTPTWGQMIREGVVHLSVVPWYSLGPGVALLLTVLAFNLVGDGFRDALDPKSRA</sequence>
<feature type="transmembrane region" description="Helical" evidence="7">
    <location>
        <begin position="270"/>
        <end position="293"/>
    </location>
</feature>
<dbReference type="SUPFAM" id="SSF161098">
    <property type="entry name" value="MetI-like"/>
    <property type="match status" value="1"/>
</dbReference>
<dbReference type="GO" id="GO:0055085">
    <property type="term" value="P:transmembrane transport"/>
    <property type="evidence" value="ECO:0007669"/>
    <property type="project" value="InterPro"/>
</dbReference>
<name>A0A6J4VK09_9BACT</name>
<feature type="compositionally biased region" description="Low complexity" evidence="8">
    <location>
        <begin position="1"/>
        <end position="12"/>
    </location>
</feature>
<comment type="subcellular location">
    <subcellularLocation>
        <location evidence="1 7">Cell membrane</location>
        <topology evidence="1 7">Multi-pass membrane protein</topology>
    </subcellularLocation>
</comment>
<organism evidence="10">
    <name type="scientific">uncultured Thermomicrobiales bacterium</name>
    <dbReference type="NCBI Taxonomy" id="1645740"/>
    <lineage>
        <taxon>Bacteria</taxon>
        <taxon>Pseudomonadati</taxon>
        <taxon>Thermomicrobiota</taxon>
        <taxon>Thermomicrobia</taxon>
        <taxon>Thermomicrobiales</taxon>
        <taxon>environmental samples</taxon>
    </lineage>
</organism>
<dbReference type="EMBL" id="CADCWF010000323">
    <property type="protein sequence ID" value="CAA9578479.1"/>
    <property type="molecule type" value="Genomic_DNA"/>
</dbReference>
<keyword evidence="3" id="KW-1003">Cell membrane</keyword>
<dbReference type="InterPro" id="IPR000515">
    <property type="entry name" value="MetI-like"/>
</dbReference>
<evidence type="ECO:0000256" key="5">
    <source>
        <dbReference type="ARBA" id="ARBA00022989"/>
    </source>
</evidence>
<dbReference type="CDD" id="cd06261">
    <property type="entry name" value="TM_PBP2"/>
    <property type="match status" value="1"/>
</dbReference>
<accession>A0A6J4VK09</accession>
<keyword evidence="2 7" id="KW-0813">Transport</keyword>
<feature type="transmembrane region" description="Helical" evidence="7">
    <location>
        <begin position="43"/>
        <end position="65"/>
    </location>
</feature>
<feature type="domain" description="ABC transmembrane type-1" evidence="9">
    <location>
        <begin position="104"/>
        <end position="293"/>
    </location>
</feature>
<evidence type="ECO:0000256" key="7">
    <source>
        <dbReference type="RuleBase" id="RU363032"/>
    </source>
</evidence>
<dbReference type="InterPro" id="IPR025966">
    <property type="entry name" value="OppC_N"/>
</dbReference>
<feature type="transmembrane region" description="Helical" evidence="7">
    <location>
        <begin position="146"/>
        <end position="164"/>
    </location>
</feature>
<protein>
    <submittedName>
        <fullName evidence="10">Dipeptide transport system permease protein DppC</fullName>
    </submittedName>
</protein>